<evidence type="ECO:0000313" key="19">
    <source>
        <dbReference type="Proteomes" id="UP000030988"/>
    </source>
</evidence>
<dbReference type="EMBL" id="JTDN01000001">
    <property type="protein sequence ID" value="KHL26750.1"/>
    <property type="molecule type" value="Genomic_DNA"/>
</dbReference>
<feature type="active site" description="Proton acceptor" evidence="13">
    <location>
        <position position="79"/>
    </location>
</feature>
<dbReference type="InterPro" id="IPR012338">
    <property type="entry name" value="Beta-lactam/transpept-like"/>
</dbReference>
<dbReference type="InterPro" id="IPR012907">
    <property type="entry name" value="Peptidase_S11_C"/>
</dbReference>
<evidence type="ECO:0000256" key="4">
    <source>
        <dbReference type="ARBA" id="ARBA00012448"/>
    </source>
</evidence>
<evidence type="ECO:0000256" key="10">
    <source>
        <dbReference type="ARBA" id="ARBA00022984"/>
    </source>
</evidence>
<gene>
    <name evidence="18" type="ORF">PK98_04755</name>
</gene>
<evidence type="ECO:0000256" key="5">
    <source>
        <dbReference type="ARBA" id="ARBA00022645"/>
    </source>
</evidence>
<feature type="signal peptide" evidence="16">
    <location>
        <begin position="1"/>
        <end position="16"/>
    </location>
</feature>
<dbReference type="GO" id="GO:0009252">
    <property type="term" value="P:peptidoglycan biosynthetic process"/>
    <property type="evidence" value="ECO:0007669"/>
    <property type="project" value="UniProtKB-UniPathway"/>
</dbReference>
<keyword evidence="11" id="KW-0961">Cell wall biogenesis/degradation</keyword>
<dbReference type="GO" id="GO:0009002">
    <property type="term" value="F:serine-type D-Ala-D-Ala carboxypeptidase activity"/>
    <property type="evidence" value="ECO:0007669"/>
    <property type="project" value="UniProtKB-EC"/>
</dbReference>
<feature type="active site" evidence="13">
    <location>
        <position position="139"/>
    </location>
</feature>
<dbReference type="EC" id="3.4.16.4" evidence="4"/>
<keyword evidence="9" id="KW-0133">Cell shape</keyword>
<feature type="binding site" evidence="14">
    <location>
        <position position="243"/>
    </location>
    <ligand>
        <name>substrate</name>
    </ligand>
</feature>
<feature type="chain" id="PRO_5002087401" description="serine-type D-Ala-D-Ala carboxypeptidase" evidence="16">
    <location>
        <begin position="17"/>
        <end position="399"/>
    </location>
</feature>
<dbReference type="GO" id="GO:0006508">
    <property type="term" value="P:proteolysis"/>
    <property type="evidence" value="ECO:0007669"/>
    <property type="project" value="UniProtKB-KW"/>
</dbReference>
<keyword evidence="5" id="KW-0121">Carboxypeptidase</keyword>
<comment type="caution">
    <text evidence="18">The sequence shown here is derived from an EMBL/GenBank/DDBJ whole genome shotgun (WGS) entry which is preliminary data.</text>
</comment>
<name>A0A0B2C3N4_9SPHN</name>
<comment type="catalytic activity">
    <reaction evidence="12">
        <text>Preferential cleavage: (Ac)2-L-Lys-D-Ala-|-D-Ala. Also transpeptidation of peptidyl-alanyl moieties that are N-acyl substituents of D-alanine.</text>
        <dbReference type="EC" id="3.4.16.4"/>
    </reaction>
</comment>
<reference evidence="18 19" key="1">
    <citation type="submission" date="2014-11" db="EMBL/GenBank/DDBJ databases">
        <title>Draft genome sequence of Kirrobacter mercurialis.</title>
        <authorList>
            <person name="Coil D.A."/>
            <person name="Eisen J.A."/>
        </authorList>
    </citation>
    <scope>NUCLEOTIDE SEQUENCE [LARGE SCALE GENOMIC DNA]</scope>
    <source>
        <strain evidence="18 19">Coronado</strain>
    </source>
</reference>
<evidence type="ECO:0000256" key="3">
    <source>
        <dbReference type="ARBA" id="ARBA00007164"/>
    </source>
</evidence>
<keyword evidence="10" id="KW-0573">Peptidoglycan synthesis</keyword>
<dbReference type="InterPro" id="IPR015956">
    <property type="entry name" value="Peniciliin-bd_prot_C_sf"/>
</dbReference>
<evidence type="ECO:0000256" key="16">
    <source>
        <dbReference type="SAM" id="SignalP"/>
    </source>
</evidence>
<protein>
    <recommendedName>
        <fullName evidence="4">serine-type D-Ala-D-Ala carboxypeptidase</fullName>
        <ecNumber evidence="4">3.4.16.4</ecNumber>
    </recommendedName>
</protein>
<dbReference type="PANTHER" id="PTHR21581:SF6">
    <property type="entry name" value="TRAFFICKING PROTEIN PARTICLE COMPLEX SUBUNIT 12"/>
    <property type="match status" value="1"/>
</dbReference>
<feature type="active site" description="Acyl-ester intermediate" evidence="13">
    <location>
        <position position="76"/>
    </location>
</feature>
<dbReference type="PRINTS" id="PR00725">
    <property type="entry name" value="DADACBPTASE1"/>
</dbReference>
<evidence type="ECO:0000256" key="15">
    <source>
        <dbReference type="RuleBase" id="RU004016"/>
    </source>
</evidence>
<dbReference type="Pfam" id="PF07943">
    <property type="entry name" value="PBP5_C"/>
    <property type="match status" value="1"/>
</dbReference>
<dbReference type="GO" id="GO:0071555">
    <property type="term" value="P:cell wall organization"/>
    <property type="evidence" value="ECO:0007669"/>
    <property type="project" value="UniProtKB-KW"/>
</dbReference>
<dbReference type="SUPFAM" id="SSF56601">
    <property type="entry name" value="beta-lactamase/transpeptidase-like"/>
    <property type="match status" value="1"/>
</dbReference>
<comment type="function">
    <text evidence="1">Removes C-terminal D-alanyl residues from sugar-peptide cell wall precursors.</text>
</comment>
<dbReference type="InterPro" id="IPR037167">
    <property type="entry name" value="Peptidase_S11_C_sf"/>
</dbReference>
<evidence type="ECO:0000256" key="7">
    <source>
        <dbReference type="ARBA" id="ARBA00022729"/>
    </source>
</evidence>
<keyword evidence="6" id="KW-0645">Protease</keyword>
<keyword evidence="8" id="KW-0378">Hydrolase</keyword>
<evidence type="ECO:0000256" key="6">
    <source>
        <dbReference type="ARBA" id="ARBA00022670"/>
    </source>
</evidence>
<dbReference type="InterPro" id="IPR018044">
    <property type="entry name" value="Peptidase_S11"/>
</dbReference>
<evidence type="ECO:0000256" key="2">
    <source>
        <dbReference type="ARBA" id="ARBA00004752"/>
    </source>
</evidence>
<dbReference type="InterPro" id="IPR001967">
    <property type="entry name" value="Peptidase_S11_N"/>
</dbReference>
<feature type="domain" description="Peptidase S11 D-Ala-D-Ala carboxypeptidase A C-terminal" evidence="17">
    <location>
        <begin position="293"/>
        <end position="383"/>
    </location>
</feature>
<sequence>MLALGALILCSGVAVAQAQRAPVPTRPDIQRPAIMLAPTAETAPVPVEVPVAYLVDLSSGQVLFERDATRRFVPASVTKVMTAYSMFKLLGAGTLKAEQVVTVPRVVEELWSGEGSSMFLKEGEQVTVDQLLMGTTTVSGNDAAVMLALTAAGSLPGWLDLMNANAAELGMRDTHYGSPNGYPDEGRTYSSARDLARLAEAMVTRYPQLYSRYIGNHGFTWRGITQANHDPITGRVDGADGIKTGYTRQAGYTFVGSAQRGDRRLVMVLGAVPNIPLRNQVARDLIEWGFAAFDSRQLLAAGARVGQARVQGGAADSVALRTASPVLTSMARGEVADTRMEVHYRGPLEAPVKAGQTVAFLRVSAPGQIAHDVPLVAAEEVAEASLFRRLRNGLVGFVS</sequence>
<evidence type="ECO:0000256" key="12">
    <source>
        <dbReference type="ARBA" id="ARBA00034000"/>
    </source>
</evidence>
<proteinExistence type="inferred from homology"/>
<evidence type="ECO:0000256" key="14">
    <source>
        <dbReference type="PIRSR" id="PIRSR618044-2"/>
    </source>
</evidence>
<dbReference type="GO" id="GO:0008360">
    <property type="term" value="P:regulation of cell shape"/>
    <property type="evidence" value="ECO:0007669"/>
    <property type="project" value="UniProtKB-KW"/>
</dbReference>
<dbReference type="PANTHER" id="PTHR21581">
    <property type="entry name" value="D-ALANYL-D-ALANINE CARBOXYPEPTIDASE"/>
    <property type="match status" value="1"/>
</dbReference>
<dbReference type="Proteomes" id="UP000030988">
    <property type="component" value="Unassembled WGS sequence"/>
</dbReference>
<dbReference type="Pfam" id="PF00768">
    <property type="entry name" value="Peptidase_S11"/>
    <property type="match status" value="1"/>
</dbReference>
<dbReference type="AlphaFoldDB" id="A0A0B2C3N4"/>
<evidence type="ECO:0000256" key="8">
    <source>
        <dbReference type="ARBA" id="ARBA00022801"/>
    </source>
</evidence>
<comment type="pathway">
    <text evidence="2">Cell wall biogenesis; peptidoglycan biosynthesis.</text>
</comment>
<evidence type="ECO:0000313" key="18">
    <source>
        <dbReference type="EMBL" id="KHL26750.1"/>
    </source>
</evidence>
<evidence type="ECO:0000256" key="11">
    <source>
        <dbReference type="ARBA" id="ARBA00023316"/>
    </source>
</evidence>
<dbReference type="Gene3D" id="2.60.410.10">
    <property type="entry name" value="D-Ala-D-Ala carboxypeptidase, C-terminal domain"/>
    <property type="match status" value="1"/>
</dbReference>
<dbReference type="Gene3D" id="3.40.710.10">
    <property type="entry name" value="DD-peptidase/beta-lactamase superfamily"/>
    <property type="match status" value="1"/>
</dbReference>
<evidence type="ECO:0000256" key="9">
    <source>
        <dbReference type="ARBA" id="ARBA00022960"/>
    </source>
</evidence>
<dbReference type="STRING" id="1572751.PK98_04755"/>
<evidence type="ECO:0000259" key="17">
    <source>
        <dbReference type="SMART" id="SM00936"/>
    </source>
</evidence>
<evidence type="ECO:0000256" key="1">
    <source>
        <dbReference type="ARBA" id="ARBA00003217"/>
    </source>
</evidence>
<dbReference type="SMART" id="SM00936">
    <property type="entry name" value="PBP5_C"/>
    <property type="match status" value="1"/>
</dbReference>
<organism evidence="18 19">
    <name type="scientific">Croceibacterium mercuriale</name>
    <dbReference type="NCBI Taxonomy" id="1572751"/>
    <lineage>
        <taxon>Bacteria</taxon>
        <taxon>Pseudomonadati</taxon>
        <taxon>Pseudomonadota</taxon>
        <taxon>Alphaproteobacteria</taxon>
        <taxon>Sphingomonadales</taxon>
        <taxon>Erythrobacteraceae</taxon>
        <taxon>Croceibacterium</taxon>
    </lineage>
</organism>
<evidence type="ECO:0000256" key="13">
    <source>
        <dbReference type="PIRSR" id="PIRSR618044-1"/>
    </source>
</evidence>
<comment type="similarity">
    <text evidence="3 15">Belongs to the peptidase S11 family.</text>
</comment>
<keyword evidence="19" id="KW-1185">Reference proteome</keyword>
<keyword evidence="7 16" id="KW-0732">Signal</keyword>
<dbReference type="SUPFAM" id="SSF69189">
    <property type="entry name" value="Penicillin-binding protein associated domain"/>
    <property type="match status" value="1"/>
</dbReference>
<accession>A0A0B2C3N4</accession>
<dbReference type="UniPathway" id="UPA00219"/>